<organism evidence="2 3">
    <name type="scientific">Bugula neritina</name>
    <name type="common">Brown bryozoan</name>
    <name type="synonym">Sertularia neritina</name>
    <dbReference type="NCBI Taxonomy" id="10212"/>
    <lineage>
        <taxon>Eukaryota</taxon>
        <taxon>Metazoa</taxon>
        <taxon>Spiralia</taxon>
        <taxon>Lophotrochozoa</taxon>
        <taxon>Bryozoa</taxon>
        <taxon>Gymnolaemata</taxon>
        <taxon>Cheilostomatida</taxon>
        <taxon>Flustrina</taxon>
        <taxon>Buguloidea</taxon>
        <taxon>Bugulidae</taxon>
        <taxon>Bugula</taxon>
    </lineage>
</organism>
<dbReference type="InterPro" id="IPR001254">
    <property type="entry name" value="Trypsin_dom"/>
</dbReference>
<dbReference type="InterPro" id="IPR043504">
    <property type="entry name" value="Peptidase_S1_PA_chymotrypsin"/>
</dbReference>
<proteinExistence type="predicted"/>
<dbReference type="SUPFAM" id="SSF50494">
    <property type="entry name" value="Trypsin-like serine proteases"/>
    <property type="match status" value="1"/>
</dbReference>
<dbReference type="Proteomes" id="UP000593567">
    <property type="component" value="Unassembled WGS sequence"/>
</dbReference>
<dbReference type="Pfam" id="PF00089">
    <property type="entry name" value="Trypsin"/>
    <property type="match status" value="1"/>
</dbReference>
<dbReference type="EMBL" id="VXIV02003146">
    <property type="protein sequence ID" value="KAF6020774.1"/>
    <property type="molecule type" value="Genomic_DNA"/>
</dbReference>
<comment type="caution">
    <text evidence="2">The sequence shown here is derived from an EMBL/GenBank/DDBJ whole genome shotgun (WGS) entry which is preliminary data.</text>
</comment>
<dbReference type="Gene3D" id="2.40.10.10">
    <property type="entry name" value="Trypsin-like serine proteases"/>
    <property type="match status" value="1"/>
</dbReference>
<name>A0A7J7J4X2_BUGNE</name>
<gene>
    <name evidence="2" type="ORF">EB796_020930</name>
</gene>
<sequence length="230" mass="25697">MPIGPLPAMTDLLCNKQGQEYRLLRRKKLLLNWHASLIEETTMKIVCTGVKIEQDWAVLAASCTLGEVDSKSWHKYKIIIGSFTRNKAIVRNQLRDILQVHIHPEYDGKYDSTSDIAAIQLLPSTSNRENVAESLCIMSHNDLTDSIQAFRNGLMSASMKAATRRASVGVHRVKVASKLCSSGQFMCSRLVNTNSSQYNLHHSPVYVRYGISDTDWGLAGLTTIKSRKTS</sequence>
<evidence type="ECO:0000313" key="2">
    <source>
        <dbReference type="EMBL" id="KAF6020774.1"/>
    </source>
</evidence>
<reference evidence="2" key="1">
    <citation type="submission" date="2020-06" db="EMBL/GenBank/DDBJ databases">
        <title>Draft genome of Bugula neritina, a colonial animal packing powerful symbionts and potential medicines.</title>
        <authorList>
            <person name="Rayko M."/>
        </authorList>
    </citation>
    <scope>NUCLEOTIDE SEQUENCE [LARGE SCALE GENOMIC DNA]</scope>
    <source>
        <strain evidence="2">Kwan_BN1</strain>
    </source>
</reference>
<dbReference type="GO" id="GO:0006508">
    <property type="term" value="P:proteolysis"/>
    <property type="evidence" value="ECO:0007669"/>
    <property type="project" value="InterPro"/>
</dbReference>
<keyword evidence="3" id="KW-1185">Reference proteome</keyword>
<evidence type="ECO:0000259" key="1">
    <source>
        <dbReference type="Pfam" id="PF00089"/>
    </source>
</evidence>
<feature type="domain" description="Peptidase S1" evidence="1">
    <location>
        <begin position="32"/>
        <end position="132"/>
    </location>
</feature>
<protein>
    <recommendedName>
        <fullName evidence="1">Peptidase S1 domain-containing protein</fullName>
    </recommendedName>
</protein>
<dbReference type="OrthoDB" id="6376138at2759"/>
<dbReference type="InterPro" id="IPR009003">
    <property type="entry name" value="Peptidase_S1_PA"/>
</dbReference>
<evidence type="ECO:0000313" key="3">
    <source>
        <dbReference type="Proteomes" id="UP000593567"/>
    </source>
</evidence>
<dbReference type="GO" id="GO:0004252">
    <property type="term" value="F:serine-type endopeptidase activity"/>
    <property type="evidence" value="ECO:0007669"/>
    <property type="project" value="InterPro"/>
</dbReference>
<dbReference type="AlphaFoldDB" id="A0A7J7J4X2"/>
<accession>A0A7J7J4X2</accession>